<dbReference type="InterPro" id="IPR011611">
    <property type="entry name" value="PfkB_dom"/>
</dbReference>
<proteinExistence type="predicted"/>
<dbReference type="InParanoid" id="W3XJC1"/>
<dbReference type="Pfam" id="PF00294">
    <property type="entry name" value="PfkB"/>
    <property type="match status" value="1"/>
</dbReference>
<dbReference type="KEGG" id="pfy:PFICI_04149"/>
<name>W3XJC1_PESFW</name>
<evidence type="ECO:0000259" key="1">
    <source>
        <dbReference type="Pfam" id="PF00294"/>
    </source>
</evidence>
<evidence type="ECO:0000313" key="2">
    <source>
        <dbReference type="EMBL" id="ETS86124.1"/>
    </source>
</evidence>
<dbReference type="eggNOG" id="ENOG502S13D">
    <property type="taxonomic scope" value="Eukaryota"/>
</dbReference>
<dbReference type="HOGENOM" id="CLU_032834_0_0_1"/>
<dbReference type="PANTHER" id="PTHR47098:SF1">
    <property type="entry name" value="PFKB FAMILY CARBOHYDRATE KINASE SUPERFAMILY (AFU_ORTHOLOGUE AFUA_4G09500)"/>
    <property type="match status" value="1"/>
</dbReference>
<dbReference type="OrthoDB" id="497927at2759"/>
<dbReference type="SUPFAM" id="SSF53613">
    <property type="entry name" value="Ribokinase-like"/>
    <property type="match status" value="1"/>
</dbReference>
<accession>W3XJC1</accession>
<dbReference type="PANTHER" id="PTHR47098">
    <property type="entry name" value="PROTEIN MAK32"/>
    <property type="match status" value="1"/>
</dbReference>
<evidence type="ECO:0000313" key="3">
    <source>
        <dbReference type="Proteomes" id="UP000030651"/>
    </source>
</evidence>
<dbReference type="GeneID" id="19269162"/>
<dbReference type="EMBL" id="KI912110">
    <property type="protein sequence ID" value="ETS86124.1"/>
    <property type="molecule type" value="Genomic_DNA"/>
</dbReference>
<dbReference type="InterPro" id="IPR029056">
    <property type="entry name" value="Ribokinase-like"/>
</dbReference>
<protein>
    <recommendedName>
        <fullName evidence="1">Carbohydrate kinase PfkB domain-containing protein</fullName>
    </recommendedName>
</protein>
<feature type="domain" description="Carbohydrate kinase PfkB" evidence="1">
    <location>
        <begin position="53"/>
        <end position="305"/>
    </location>
</feature>
<dbReference type="Gene3D" id="3.40.1190.20">
    <property type="match status" value="1"/>
</dbReference>
<keyword evidence="3" id="KW-1185">Reference proteome</keyword>
<gene>
    <name evidence="2" type="ORF">PFICI_04149</name>
</gene>
<dbReference type="STRING" id="1229662.W3XJC1"/>
<organism evidence="2 3">
    <name type="scientific">Pestalotiopsis fici (strain W106-1 / CGMCC3.15140)</name>
    <dbReference type="NCBI Taxonomy" id="1229662"/>
    <lineage>
        <taxon>Eukaryota</taxon>
        <taxon>Fungi</taxon>
        <taxon>Dikarya</taxon>
        <taxon>Ascomycota</taxon>
        <taxon>Pezizomycotina</taxon>
        <taxon>Sordariomycetes</taxon>
        <taxon>Xylariomycetidae</taxon>
        <taxon>Amphisphaeriales</taxon>
        <taxon>Sporocadaceae</taxon>
        <taxon>Pestalotiopsis</taxon>
    </lineage>
</organism>
<dbReference type="RefSeq" id="XP_007830921.1">
    <property type="nucleotide sequence ID" value="XM_007832730.1"/>
</dbReference>
<reference evidence="3" key="1">
    <citation type="journal article" date="2015" name="BMC Genomics">
        <title>Genomic and transcriptomic analysis of the endophytic fungus Pestalotiopsis fici reveals its lifestyle and high potential for synthesis of natural products.</title>
        <authorList>
            <person name="Wang X."/>
            <person name="Zhang X."/>
            <person name="Liu L."/>
            <person name="Xiang M."/>
            <person name="Wang W."/>
            <person name="Sun X."/>
            <person name="Che Y."/>
            <person name="Guo L."/>
            <person name="Liu G."/>
            <person name="Guo L."/>
            <person name="Wang C."/>
            <person name="Yin W.B."/>
            <person name="Stadler M."/>
            <person name="Zhang X."/>
            <person name="Liu X."/>
        </authorList>
    </citation>
    <scope>NUCLEOTIDE SEQUENCE [LARGE SCALE GENOMIC DNA]</scope>
    <source>
        <strain evidence="3">W106-1 / CGMCC3.15140</strain>
    </source>
</reference>
<dbReference type="Proteomes" id="UP000030651">
    <property type="component" value="Unassembled WGS sequence"/>
</dbReference>
<dbReference type="OMA" id="YQDTTFG"/>
<dbReference type="AlphaFoldDB" id="W3XJC1"/>
<sequence length="335" mass="36588">MAPSSIDFVSLGMIVLDELRLPDGRVLHDCVGGSGAYSTLGARLTAAAQPDTVGSLIVAGNDFPDAVAELIRSWGVSLDFIVKDGKSTRGLLEYHDAVFGRKSFRYLTEPLQPVASSLTQELLSSRSFHMLYRPAQLVTEVKQLKSLRSALGVAEIPVIVWEPFPALCSLANLQIHIEACKEVDIFSPNHHELLGLFHRAAEPFDFKVIESCARQILNETDLTTTSKRHYAVVVRAGEHGCHIVSQQSTFWLPPFYTDSSSVVDATGGGNTFLGAFAITLARTSDIRAAAIAGSVAASFAIEQIGIPHRTTENSEELWNSKGVLRRFEDYTTRLK</sequence>